<dbReference type="Gene3D" id="3.30.300.160">
    <property type="entry name" value="Type II secretion system, protein E, N-terminal domain"/>
    <property type="match status" value="1"/>
</dbReference>
<dbReference type="CDD" id="cd01129">
    <property type="entry name" value="PulE-GspE-like"/>
    <property type="match status" value="1"/>
</dbReference>
<dbReference type="SUPFAM" id="SSF160246">
    <property type="entry name" value="EspE N-terminal domain-like"/>
    <property type="match status" value="1"/>
</dbReference>
<evidence type="ECO:0000256" key="2">
    <source>
        <dbReference type="ARBA" id="ARBA00022741"/>
    </source>
</evidence>
<proteinExistence type="inferred from homology"/>
<keyword evidence="3" id="KW-0067">ATP-binding</keyword>
<evidence type="ECO:0000259" key="4">
    <source>
        <dbReference type="PROSITE" id="PS00662"/>
    </source>
</evidence>
<dbReference type="InterPro" id="IPR007831">
    <property type="entry name" value="T2SS_GspE_N"/>
</dbReference>
<accession>A0ABS5ZGP9</accession>
<dbReference type="PROSITE" id="PS00662">
    <property type="entry name" value="T2SP_E"/>
    <property type="match status" value="1"/>
</dbReference>
<dbReference type="InterPro" id="IPR037257">
    <property type="entry name" value="T2SS_E_N_sf"/>
</dbReference>
<feature type="domain" description="Bacterial type II secretion system protein E" evidence="4">
    <location>
        <begin position="425"/>
        <end position="439"/>
    </location>
</feature>
<reference evidence="5 6" key="1">
    <citation type="submission" date="2021-04" db="EMBL/GenBank/DDBJ databases">
        <authorList>
            <person name="Pira H."/>
            <person name="Risdian C."/>
            <person name="Wink J."/>
        </authorList>
    </citation>
    <scope>NUCLEOTIDE SEQUENCE [LARGE SCALE GENOMIC DNA]</scope>
    <source>
        <strain evidence="5 6">WH53</strain>
    </source>
</reference>
<dbReference type="Pfam" id="PF05157">
    <property type="entry name" value="MshEN"/>
    <property type="match status" value="1"/>
</dbReference>
<evidence type="ECO:0000256" key="1">
    <source>
        <dbReference type="ARBA" id="ARBA00006611"/>
    </source>
</evidence>
<keyword evidence="6" id="KW-1185">Reference proteome</keyword>
<comment type="caution">
    <text evidence="5">The sequence shown here is derived from an EMBL/GenBank/DDBJ whole genome shotgun (WGS) entry which is preliminary data.</text>
</comment>
<evidence type="ECO:0000313" key="5">
    <source>
        <dbReference type="EMBL" id="MBU2713241.1"/>
    </source>
</evidence>
<dbReference type="SUPFAM" id="SSF52540">
    <property type="entry name" value="P-loop containing nucleoside triphosphate hydrolases"/>
    <property type="match status" value="1"/>
</dbReference>
<evidence type="ECO:0000313" key="6">
    <source>
        <dbReference type="Proteomes" id="UP000690515"/>
    </source>
</evidence>
<dbReference type="InterPro" id="IPR027417">
    <property type="entry name" value="P-loop_NTPase"/>
</dbReference>
<dbReference type="RefSeq" id="WP_215821529.1">
    <property type="nucleotide sequence ID" value="NZ_JAGSOY010000067.1"/>
</dbReference>
<sequence length="627" mass="71302">MNLDTGTTISHHLIKAGLISEKQFLHAKRVKNKLAKNKTLLNTMLSLEYFTEEQLNSVLRKINLIVRIGDLLVELGYITTEQLENALRIQRDPKVNKKIGEILIELRYIKEKQLIQILSSQLGFHYCEPDFNKIDKSLLNDIQPNLCDEYKFIPIETKEDTVFIACLDPSDKIILQVATNSFHCKITPVICCQNALQETINKFKYYKNKNTVNTLLSKEQCIINQVEEILYTAIQQDASDIHIETLQDKIRVRFRRDGVLFFFKYYDKEIGPSLIGRLKVLSQADISERRRHQDGKFEFTDPSSGAVIDIRCSFYISIHGEKVCLRLLKRKALFLNIDETAMAPVVLDRFKQDALDIPTGVVLITGPTGSGKTTTLYSCIDYLNSNEVSIITAEEPVEYIIDGIIQCSLNAKIGVTFEETLRHMVRQDPDVIVLGEIRDNQSAEAAIQAALTGHKVLTTFHTEDTIGGLLRLMNMNIESFLISSTVISVLAQRLLRRVCLDCAQPYQPTLQELLRFNLQTSDIQSGNFRTGTGCENCSYTGYQGRIGVYELLVLNERVKDAILSNRPSFEIRRISIETSGLITLQEDGIDKAALGLTTLTEVQRMLPRVEKPRPLQEIRRLGQNYFL</sequence>
<dbReference type="PANTHER" id="PTHR30258">
    <property type="entry name" value="TYPE II SECRETION SYSTEM PROTEIN GSPE-RELATED"/>
    <property type="match status" value="1"/>
</dbReference>
<dbReference type="Pfam" id="PF00437">
    <property type="entry name" value="T2SSE"/>
    <property type="match status" value="1"/>
</dbReference>
<evidence type="ECO:0000256" key="3">
    <source>
        <dbReference type="ARBA" id="ARBA00022840"/>
    </source>
</evidence>
<dbReference type="InterPro" id="IPR001482">
    <property type="entry name" value="T2SS/T4SS_dom"/>
</dbReference>
<keyword evidence="2" id="KW-0547">Nucleotide-binding</keyword>
<dbReference type="SMART" id="SM00382">
    <property type="entry name" value="AAA"/>
    <property type="match status" value="1"/>
</dbReference>
<comment type="similarity">
    <text evidence="1">Belongs to the GSP E family.</text>
</comment>
<dbReference type="EMBL" id="JAGSOY010000067">
    <property type="protein sequence ID" value="MBU2713241.1"/>
    <property type="molecule type" value="Genomic_DNA"/>
</dbReference>
<dbReference type="InterPro" id="IPR003593">
    <property type="entry name" value="AAA+_ATPase"/>
</dbReference>
<organism evidence="5 6">
    <name type="scientific">Zooshikella harenae</name>
    <dbReference type="NCBI Taxonomy" id="2827238"/>
    <lineage>
        <taxon>Bacteria</taxon>
        <taxon>Pseudomonadati</taxon>
        <taxon>Pseudomonadota</taxon>
        <taxon>Gammaproteobacteria</taxon>
        <taxon>Oceanospirillales</taxon>
        <taxon>Zooshikellaceae</taxon>
        <taxon>Zooshikella</taxon>
    </lineage>
</organism>
<gene>
    <name evidence="5" type="primary">tadA</name>
    <name evidence="5" type="ORF">KCG35_19415</name>
</gene>
<dbReference type="PANTHER" id="PTHR30258:SF1">
    <property type="entry name" value="PROTEIN TRANSPORT PROTEIN HOFB HOMOLOG"/>
    <property type="match status" value="1"/>
</dbReference>
<name>A0ABS5ZGP9_9GAMM</name>
<protein>
    <submittedName>
        <fullName evidence="5">Flp pilus assembly complex ATPase component TadA</fullName>
    </submittedName>
</protein>
<dbReference type="Gene3D" id="3.40.50.300">
    <property type="entry name" value="P-loop containing nucleotide triphosphate hydrolases"/>
    <property type="match status" value="1"/>
</dbReference>
<dbReference type="Proteomes" id="UP000690515">
    <property type="component" value="Unassembled WGS sequence"/>
</dbReference>
<dbReference type="Gene3D" id="3.30.450.90">
    <property type="match status" value="1"/>
</dbReference>